<dbReference type="EMBL" id="CYHB01000001">
    <property type="protein sequence ID" value="CUA83973.1"/>
    <property type="molecule type" value="Genomic_DNA"/>
</dbReference>
<dbReference type="AlphaFoldDB" id="A0A0K6GZM1"/>
<evidence type="ECO:0000313" key="2">
    <source>
        <dbReference type="Proteomes" id="UP000182598"/>
    </source>
</evidence>
<gene>
    <name evidence="1" type="ORF">Ga0061064_0826</name>
</gene>
<sequence>MTQAITLQQYTGAALLNARQLNLSLQLITGEQKPTTLSHHNIMELLNVIESLAMSSHVLFDGSIQQQDKERLIRNNRLYHNLLQPTLLATPEERLACCEHAATQSWLLIEQWLAAPQVWSSERAIPAADAAHFVQALQDGLAIESSKLRQYASDVAENLNFLGAKSVAGVLLAAPDEAARASLRHTVTQVAQNATMSGCFAAGIVNRFRVNFVNELAASHDAAYVAAPVIEGLKTQQNMLLWRYLGTKLQGEAQQQHAERLRALSEQESAALNSFPYAYALLMNKRVKKPSQLLDLVFKVRDESVIRVQATEAGNRKRYIHNFSEQEFLDTQRTLFEDTYIGLSTVQDSWRDTLLSVGRSCLPAVLSVGSAGLGMVIPDSVVESAAAVSMASAGLLAERSRAASPGSAVQRVKLYRDNYMRWQKLLDHAAARASGGVSLQGRVADLFGVSVV</sequence>
<name>A0A0K6GZM1_9GAMM</name>
<dbReference type="OrthoDB" id="9936726at2"/>
<reference evidence="2" key="1">
    <citation type="submission" date="2015-08" db="EMBL/GenBank/DDBJ databases">
        <authorList>
            <person name="Varghese N."/>
        </authorList>
    </citation>
    <scope>NUCLEOTIDE SEQUENCE [LARGE SCALE GENOMIC DNA]</scope>
    <source>
        <strain evidence="2">DSM 27808</strain>
    </source>
</reference>
<dbReference type="RefSeq" id="WP_055438471.1">
    <property type="nucleotide sequence ID" value="NZ_CYHB01000001.1"/>
</dbReference>
<accession>A0A0K6GZM1</accession>
<protein>
    <submittedName>
        <fullName evidence="1">Uncharacterized protein</fullName>
    </submittedName>
</protein>
<dbReference type="Proteomes" id="UP000182598">
    <property type="component" value="Unassembled WGS sequence"/>
</dbReference>
<proteinExistence type="predicted"/>
<keyword evidence="2" id="KW-1185">Reference proteome</keyword>
<organism evidence="1 2">
    <name type="scientific">Pseudidiomarina woesei</name>
    <dbReference type="NCBI Taxonomy" id="1381080"/>
    <lineage>
        <taxon>Bacteria</taxon>
        <taxon>Pseudomonadati</taxon>
        <taxon>Pseudomonadota</taxon>
        <taxon>Gammaproteobacteria</taxon>
        <taxon>Alteromonadales</taxon>
        <taxon>Idiomarinaceae</taxon>
        <taxon>Pseudidiomarina</taxon>
    </lineage>
</organism>
<evidence type="ECO:0000313" key="1">
    <source>
        <dbReference type="EMBL" id="CUA83973.1"/>
    </source>
</evidence>